<evidence type="ECO:0000313" key="1">
    <source>
        <dbReference type="EMBL" id="RRJ83406.1"/>
    </source>
</evidence>
<gene>
    <name evidence="1" type="ORF">D0544_16455</name>
</gene>
<dbReference type="PROSITE" id="PS51257">
    <property type="entry name" value="PROKAR_LIPOPROTEIN"/>
    <property type="match status" value="1"/>
</dbReference>
<dbReference type="RefSeq" id="WP_125018076.1">
    <property type="nucleotide sequence ID" value="NZ_QWEZ01000002.1"/>
</dbReference>
<keyword evidence="2" id="KW-1185">Reference proteome</keyword>
<organism evidence="1 2">
    <name type="scientific">Aestuariirhabdus litorea</name>
    <dbReference type="NCBI Taxonomy" id="2528527"/>
    <lineage>
        <taxon>Bacteria</taxon>
        <taxon>Pseudomonadati</taxon>
        <taxon>Pseudomonadota</taxon>
        <taxon>Gammaproteobacteria</taxon>
        <taxon>Oceanospirillales</taxon>
        <taxon>Aestuariirhabdaceae</taxon>
        <taxon>Aestuariirhabdus</taxon>
    </lineage>
</organism>
<reference evidence="1 2" key="1">
    <citation type="submission" date="2018-08" db="EMBL/GenBank/DDBJ databases">
        <authorList>
            <person name="Khan S.A."/>
        </authorList>
    </citation>
    <scope>NUCLEOTIDE SEQUENCE [LARGE SCALE GENOMIC DNA]</scope>
    <source>
        <strain evidence="1 2">GTF-13</strain>
    </source>
</reference>
<proteinExistence type="predicted"/>
<dbReference type="Gene3D" id="3.15.10.40">
    <property type="entry name" value="Uncharacterised protein PF07273, DUF1439"/>
    <property type="match status" value="1"/>
</dbReference>
<comment type="caution">
    <text evidence="1">The sequence shown here is derived from an EMBL/GenBank/DDBJ whole genome shotgun (WGS) entry which is preliminary data.</text>
</comment>
<name>A0A3P3VP29_9GAMM</name>
<dbReference type="Proteomes" id="UP000280792">
    <property type="component" value="Unassembled WGS sequence"/>
</dbReference>
<evidence type="ECO:0000313" key="2">
    <source>
        <dbReference type="Proteomes" id="UP000280792"/>
    </source>
</evidence>
<accession>A0A3P3VP29</accession>
<dbReference type="EMBL" id="QWEZ01000002">
    <property type="protein sequence ID" value="RRJ83406.1"/>
    <property type="molecule type" value="Genomic_DNA"/>
</dbReference>
<sequence length="190" mass="20896">MFSVRPGWLRGLWVFLLVAACGHGATPLRITEQQLNERLLTQYREPRLLNLELMLGSRAQLYVTGVSLDLLGEGEVLYRVTGDFDIEFGGTALTDPVLFSLEALGSLGLVPDERALYPLQVRIERFTIETEVAAVHLPLQEVLGQRVAEALEELAIYQLSEQELPNPGQISALAIDTDALQLLSVGEASP</sequence>
<dbReference type="AlphaFoldDB" id="A0A3P3VP29"/>
<protein>
    <submittedName>
        <fullName evidence="1">DUF1439 domain-containing protein</fullName>
    </submittedName>
</protein>
<reference evidence="1 2" key="2">
    <citation type="submission" date="2018-12" db="EMBL/GenBank/DDBJ databases">
        <title>Simiduia agarivorans gen. nov., sp. nov., a marine, agarolytic bacterium isolated from shallow coastal water from Keelung, Taiwan.</title>
        <authorList>
            <person name="Shieh W.Y."/>
        </authorList>
    </citation>
    <scope>NUCLEOTIDE SEQUENCE [LARGE SCALE GENOMIC DNA]</scope>
    <source>
        <strain evidence="1 2">GTF-13</strain>
    </source>
</reference>